<dbReference type="InterPro" id="IPR000528">
    <property type="entry name" value="Plant_nsLTP"/>
</dbReference>
<dbReference type="InterPro" id="IPR036312">
    <property type="entry name" value="Bifun_inhib/LTP/seed_sf"/>
</dbReference>
<reference evidence="7" key="1">
    <citation type="journal article" date="2023" name="Nat. Commun.">
        <title>Diploid and tetraploid genomes of Acorus and the evolution of monocots.</title>
        <authorList>
            <person name="Ma L."/>
            <person name="Liu K.W."/>
            <person name="Li Z."/>
            <person name="Hsiao Y.Y."/>
            <person name="Qi Y."/>
            <person name="Fu T."/>
            <person name="Tang G.D."/>
            <person name="Zhang D."/>
            <person name="Sun W.H."/>
            <person name="Liu D.K."/>
            <person name="Li Y."/>
            <person name="Chen G.Z."/>
            <person name="Liu X.D."/>
            <person name="Liao X.Y."/>
            <person name="Jiang Y.T."/>
            <person name="Yu X."/>
            <person name="Hao Y."/>
            <person name="Huang J."/>
            <person name="Zhao X.W."/>
            <person name="Ke S."/>
            <person name="Chen Y.Y."/>
            <person name="Wu W.L."/>
            <person name="Hsu J.L."/>
            <person name="Lin Y.F."/>
            <person name="Huang M.D."/>
            <person name="Li C.Y."/>
            <person name="Huang L."/>
            <person name="Wang Z.W."/>
            <person name="Zhao X."/>
            <person name="Zhong W.Y."/>
            <person name="Peng D.H."/>
            <person name="Ahmad S."/>
            <person name="Lan S."/>
            <person name="Zhang J.S."/>
            <person name="Tsai W.C."/>
            <person name="Van de Peer Y."/>
            <person name="Liu Z.J."/>
        </authorList>
    </citation>
    <scope>NUCLEOTIDE SEQUENCE</scope>
    <source>
        <strain evidence="7">CP</strain>
    </source>
</reference>
<proteinExistence type="inferred from homology"/>
<feature type="chain" id="PRO_5043631113" description="Non-specific lipid-transfer protein" evidence="5">
    <location>
        <begin position="32"/>
        <end position="123"/>
    </location>
</feature>
<reference evidence="7" key="2">
    <citation type="submission" date="2023-06" db="EMBL/GenBank/DDBJ databases">
        <authorList>
            <person name="Ma L."/>
            <person name="Liu K.-W."/>
            <person name="Li Z."/>
            <person name="Hsiao Y.-Y."/>
            <person name="Qi Y."/>
            <person name="Fu T."/>
            <person name="Tang G."/>
            <person name="Zhang D."/>
            <person name="Sun W.-H."/>
            <person name="Liu D.-K."/>
            <person name="Li Y."/>
            <person name="Chen G.-Z."/>
            <person name="Liu X.-D."/>
            <person name="Liao X.-Y."/>
            <person name="Jiang Y.-T."/>
            <person name="Yu X."/>
            <person name="Hao Y."/>
            <person name="Huang J."/>
            <person name="Zhao X.-W."/>
            <person name="Ke S."/>
            <person name="Chen Y.-Y."/>
            <person name="Wu W.-L."/>
            <person name="Hsu J.-L."/>
            <person name="Lin Y.-F."/>
            <person name="Huang M.-D."/>
            <person name="Li C.-Y."/>
            <person name="Huang L."/>
            <person name="Wang Z.-W."/>
            <person name="Zhao X."/>
            <person name="Zhong W.-Y."/>
            <person name="Peng D.-H."/>
            <person name="Ahmad S."/>
            <person name="Lan S."/>
            <person name="Zhang J.-S."/>
            <person name="Tsai W.-C."/>
            <person name="Van De Peer Y."/>
            <person name="Liu Z.-J."/>
        </authorList>
    </citation>
    <scope>NUCLEOTIDE SEQUENCE</scope>
    <source>
        <strain evidence="7">CP</strain>
        <tissue evidence="7">Leaves</tissue>
    </source>
</reference>
<protein>
    <recommendedName>
        <fullName evidence="4">Non-specific lipid-transfer protein</fullName>
    </recommendedName>
</protein>
<comment type="similarity">
    <text evidence="1 4">Belongs to the plant LTP family.</text>
</comment>
<dbReference type="InterPro" id="IPR016140">
    <property type="entry name" value="Bifunc_inhib/LTP/seed_store"/>
</dbReference>
<evidence type="ECO:0000256" key="2">
    <source>
        <dbReference type="ARBA" id="ARBA00022448"/>
    </source>
</evidence>
<dbReference type="GO" id="GO:0008289">
    <property type="term" value="F:lipid binding"/>
    <property type="evidence" value="ECO:0007669"/>
    <property type="project" value="UniProtKB-KW"/>
</dbReference>
<sequence>MASTTFHNVAFALLVALALLAIGPPPQRVEAALSCGTVYSDLSMCLPYLSSGGVVPQPCCDGVRSLNAAARTTPDRQQACACLKQAAASIPPQGLQYASSLPGKCGVTTPYPISPSTDCSKVK</sequence>
<feature type="domain" description="Bifunctional inhibitor/plant lipid transfer protein/seed storage helical" evidence="6">
    <location>
        <begin position="35"/>
        <end position="119"/>
    </location>
</feature>
<dbReference type="PRINTS" id="PR00382">
    <property type="entry name" value="LIPIDTRNSFER"/>
</dbReference>
<evidence type="ECO:0000259" key="6">
    <source>
        <dbReference type="SMART" id="SM00499"/>
    </source>
</evidence>
<dbReference type="Gene3D" id="1.10.110.10">
    <property type="entry name" value="Plant lipid-transfer and hydrophobic proteins"/>
    <property type="match status" value="1"/>
</dbReference>
<keyword evidence="8" id="KW-1185">Reference proteome</keyword>
<dbReference type="AlphaFoldDB" id="A0AAV9C5R9"/>
<evidence type="ECO:0000313" key="8">
    <source>
        <dbReference type="Proteomes" id="UP001180020"/>
    </source>
</evidence>
<keyword evidence="5" id="KW-0732">Signal</keyword>
<evidence type="ECO:0000256" key="4">
    <source>
        <dbReference type="RuleBase" id="RU000628"/>
    </source>
</evidence>
<dbReference type="Pfam" id="PF00234">
    <property type="entry name" value="Tryp_alpha_amyl"/>
    <property type="match status" value="1"/>
</dbReference>
<evidence type="ECO:0000256" key="5">
    <source>
        <dbReference type="SAM" id="SignalP"/>
    </source>
</evidence>
<accession>A0AAV9C5R9</accession>
<dbReference type="FunFam" id="1.10.110.10:FF:000002">
    <property type="entry name" value="Non-specific lipid-transfer protein"/>
    <property type="match status" value="1"/>
</dbReference>
<evidence type="ECO:0000256" key="3">
    <source>
        <dbReference type="ARBA" id="ARBA00023157"/>
    </source>
</evidence>
<comment type="caution">
    <text evidence="7">The sequence shown here is derived from an EMBL/GenBank/DDBJ whole genome shotgun (WGS) entry which is preliminary data.</text>
</comment>
<dbReference type="SUPFAM" id="SSF47699">
    <property type="entry name" value="Bifunctional inhibitor/lipid-transfer protein/seed storage 2S albumin"/>
    <property type="match status" value="1"/>
</dbReference>
<dbReference type="SMART" id="SM00499">
    <property type="entry name" value="AAI"/>
    <property type="match status" value="1"/>
</dbReference>
<gene>
    <name evidence="7" type="primary">LTP4</name>
    <name evidence="7" type="ORF">QJS10_CPB21g01585</name>
</gene>
<evidence type="ECO:0000256" key="1">
    <source>
        <dbReference type="ARBA" id="ARBA00009748"/>
    </source>
</evidence>
<feature type="signal peptide" evidence="5">
    <location>
        <begin position="1"/>
        <end position="31"/>
    </location>
</feature>
<dbReference type="EMBL" id="JAUJYO010000021">
    <property type="protein sequence ID" value="KAK1284057.1"/>
    <property type="molecule type" value="Genomic_DNA"/>
</dbReference>
<dbReference type="CDD" id="cd01960">
    <property type="entry name" value="nsLTP1"/>
    <property type="match status" value="1"/>
</dbReference>
<keyword evidence="2 4" id="KW-0813">Transport</keyword>
<evidence type="ECO:0000313" key="7">
    <source>
        <dbReference type="EMBL" id="KAK1284057.1"/>
    </source>
</evidence>
<dbReference type="GO" id="GO:0006869">
    <property type="term" value="P:lipid transport"/>
    <property type="evidence" value="ECO:0007669"/>
    <property type="project" value="InterPro"/>
</dbReference>
<dbReference type="PROSITE" id="PS00597">
    <property type="entry name" value="PLANT_LTP"/>
    <property type="match status" value="1"/>
</dbReference>
<name>A0AAV9C5R9_ACOCL</name>
<dbReference type="Proteomes" id="UP001180020">
    <property type="component" value="Unassembled WGS sequence"/>
</dbReference>
<comment type="function">
    <text evidence="4">Plant non-specific lipid-transfer proteins transfer phospholipids as well as galactolipids across membranes. May play a role in wax or cutin deposition in the cell walls of expanding epidermal cells and certain secretory tissues.</text>
</comment>
<organism evidence="7 8">
    <name type="scientific">Acorus calamus</name>
    <name type="common">Sweet flag</name>
    <dbReference type="NCBI Taxonomy" id="4465"/>
    <lineage>
        <taxon>Eukaryota</taxon>
        <taxon>Viridiplantae</taxon>
        <taxon>Streptophyta</taxon>
        <taxon>Embryophyta</taxon>
        <taxon>Tracheophyta</taxon>
        <taxon>Spermatophyta</taxon>
        <taxon>Magnoliopsida</taxon>
        <taxon>Liliopsida</taxon>
        <taxon>Acoraceae</taxon>
        <taxon>Acorus</taxon>
    </lineage>
</organism>
<dbReference type="PANTHER" id="PTHR33076">
    <property type="entry name" value="NON-SPECIFIC LIPID-TRANSFER PROTEIN 2-RELATED"/>
    <property type="match status" value="1"/>
</dbReference>
<keyword evidence="4" id="KW-0446">Lipid-binding</keyword>
<keyword evidence="3" id="KW-1015">Disulfide bond</keyword>